<dbReference type="PROSITE" id="PS00122">
    <property type="entry name" value="CARBOXYLESTERASE_B_1"/>
    <property type="match status" value="1"/>
</dbReference>
<dbReference type="GO" id="GO:0052689">
    <property type="term" value="F:carboxylic ester hydrolase activity"/>
    <property type="evidence" value="ECO:0007669"/>
    <property type="project" value="UniProtKB-KW"/>
</dbReference>
<evidence type="ECO:0000313" key="9">
    <source>
        <dbReference type="Proteomes" id="UP001159042"/>
    </source>
</evidence>
<proteinExistence type="inferred from homology"/>
<dbReference type="AlphaFoldDB" id="A0AAV8W9G1"/>
<evidence type="ECO:0000256" key="2">
    <source>
        <dbReference type="ARBA" id="ARBA00022487"/>
    </source>
</evidence>
<dbReference type="EC" id="3.1.1.-" evidence="6"/>
<comment type="caution">
    <text evidence="8">The sequence shown here is derived from an EMBL/GenBank/DDBJ whole genome shotgun (WGS) entry which is preliminary data.</text>
</comment>
<keyword evidence="5" id="KW-0325">Glycoprotein</keyword>
<organism evidence="8 9">
    <name type="scientific">Exocentrus adspersus</name>
    <dbReference type="NCBI Taxonomy" id="1586481"/>
    <lineage>
        <taxon>Eukaryota</taxon>
        <taxon>Metazoa</taxon>
        <taxon>Ecdysozoa</taxon>
        <taxon>Arthropoda</taxon>
        <taxon>Hexapoda</taxon>
        <taxon>Insecta</taxon>
        <taxon>Pterygota</taxon>
        <taxon>Neoptera</taxon>
        <taxon>Endopterygota</taxon>
        <taxon>Coleoptera</taxon>
        <taxon>Polyphaga</taxon>
        <taxon>Cucujiformia</taxon>
        <taxon>Chrysomeloidea</taxon>
        <taxon>Cerambycidae</taxon>
        <taxon>Lamiinae</taxon>
        <taxon>Acanthocinini</taxon>
        <taxon>Exocentrus</taxon>
    </lineage>
</organism>
<evidence type="ECO:0000259" key="7">
    <source>
        <dbReference type="Pfam" id="PF00135"/>
    </source>
</evidence>
<feature type="chain" id="PRO_5043102887" description="Carboxylic ester hydrolase" evidence="6">
    <location>
        <begin position="23"/>
        <end position="557"/>
    </location>
</feature>
<gene>
    <name evidence="8" type="ORF">NQ315_007717</name>
</gene>
<feature type="domain" description="Carboxylesterase type B" evidence="7">
    <location>
        <begin position="29"/>
        <end position="541"/>
    </location>
</feature>
<evidence type="ECO:0000313" key="8">
    <source>
        <dbReference type="EMBL" id="KAJ8922685.1"/>
    </source>
</evidence>
<dbReference type="PANTHER" id="PTHR43142:SF1">
    <property type="entry name" value="CARBOXYLIC ESTER HYDROLASE"/>
    <property type="match status" value="1"/>
</dbReference>
<keyword evidence="3 6" id="KW-0378">Hydrolase</keyword>
<dbReference type="SUPFAM" id="SSF53474">
    <property type="entry name" value="alpha/beta-Hydrolases"/>
    <property type="match status" value="1"/>
</dbReference>
<evidence type="ECO:0000256" key="5">
    <source>
        <dbReference type="ARBA" id="ARBA00023180"/>
    </source>
</evidence>
<dbReference type="PANTHER" id="PTHR43142">
    <property type="entry name" value="CARBOXYLIC ESTER HYDROLASE"/>
    <property type="match status" value="1"/>
</dbReference>
<keyword evidence="6" id="KW-0732">Signal</keyword>
<accession>A0AAV8W9G1</accession>
<evidence type="ECO:0000256" key="1">
    <source>
        <dbReference type="ARBA" id="ARBA00005964"/>
    </source>
</evidence>
<dbReference type="InterPro" id="IPR019826">
    <property type="entry name" value="Carboxylesterase_B_AS"/>
</dbReference>
<dbReference type="Gene3D" id="3.40.50.1820">
    <property type="entry name" value="alpha/beta hydrolase"/>
    <property type="match status" value="1"/>
</dbReference>
<protein>
    <recommendedName>
        <fullName evidence="6">Carboxylic ester hydrolase</fullName>
        <ecNumber evidence="6">3.1.1.-</ecNumber>
    </recommendedName>
</protein>
<dbReference type="Pfam" id="PF00135">
    <property type="entry name" value="COesterase"/>
    <property type="match status" value="1"/>
</dbReference>
<sequence length="557" mass="62097">MKGTRYIFHVAILLTYLRMCSGQSDDEYPVVEIENGQVRGRSSYTVGENRRYFSFQGIPFAEPPLGQLRFRAPVKISNWTGILNATEDRSFCVQQSDPVIGSEDCLFINVYTPSLEGANRTVMVWIYGGSFVTGLSSYTENGPDYILDEGVIFVSLNYRLGALGFLSTEDAAAPGNWGLKDQLLALQWVQNNIGYFGGNASAVTVFGQSAGAASISYLLQSDKAAGLFSKVITQSGSSLCLWGLNRRARRTAFSIGTSLGISTNNSTVLLEKLREVDYTTLQTTATTVSTLITLENPLQGIFFGPVIEPESEEAIVVGRSDELFVEGSFQRVPILTGVNSNEAAAVGDVPDILRLYLTMYDVGVENLAPIDLNKRFSVRSTAAHIIMYRYFGFGLITIAPWDQVIKFISDDQWYRPVRRMVQSLSDYVPVYFYKFSYEGNLFGVTNRNFTGVGHSEELGYIFERNASVNYNVTETDRNVRAITVKLWTNFAKYGDPTPSPEPLLQNVNWEVAGTDLPNLNYLDINVELALKQNPFEESMEFYDGIYDTYGDSPYDTY</sequence>
<reference evidence="8 9" key="1">
    <citation type="journal article" date="2023" name="Insect Mol. Biol.">
        <title>Genome sequencing provides insights into the evolution of gene families encoding plant cell wall-degrading enzymes in longhorned beetles.</title>
        <authorList>
            <person name="Shin N.R."/>
            <person name="Okamura Y."/>
            <person name="Kirsch R."/>
            <person name="Pauchet Y."/>
        </authorList>
    </citation>
    <scope>NUCLEOTIDE SEQUENCE [LARGE SCALE GENOMIC DNA]</scope>
    <source>
        <strain evidence="8">EAD_L_NR</strain>
    </source>
</reference>
<dbReference type="Proteomes" id="UP001159042">
    <property type="component" value="Unassembled WGS sequence"/>
</dbReference>
<keyword evidence="9" id="KW-1185">Reference proteome</keyword>
<name>A0AAV8W9G1_9CUCU</name>
<dbReference type="InterPro" id="IPR029058">
    <property type="entry name" value="AB_hydrolase_fold"/>
</dbReference>
<keyword evidence="2" id="KW-0719">Serine esterase</keyword>
<keyword evidence="4" id="KW-1015">Disulfide bond</keyword>
<dbReference type="PROSITE" id="PS00941">
    <property type="entry name" value="CARBOXYLESTERASE_B_2"/>
    <property type="match status" value="1"/>
</dbReference>
<evidence type="ECO:0000256" key="6">
    <source>
        <dbReference type="RuleBase" id="RU361235"/>
    </source>
</evidence>
<feature type="signal peptide" evidence="6">
    <location>
        <begin position="1"/>
        <end position="22"/>
    </location>
</feature>
<dbReference type="InterPro" id="IPR019819">
    <property type="entry name" value="Carboxylesterase_B_CS"/>
</dbReference>
<evidence type="ECO:0000256" key="4">
    <source>
        <dbReference type="ARBA" id="ARBA00023157"/>
    </source>
</evidence>
<comment type="similarity">
    <text evidence="1 6">Belongs to the type-B carboxylesterase/lipase family.</text>
</comment>
<dbReference type="InterPro" id="IPR002018">
    <property type="entry name" value="CarbesteraseB"/>
</dbReference>
<dbReference type="EMBL" id="JANEYG010000006">
    <property type="protein sequence ID" value="KAJ8922685.1"/>
    <property type="molecule type" value="Genomic_DNA"/>
</dbReference>
<evidence type="ECO:0000256" key="3">
    <source>
        <dbReference type="ARBA" id="ARBA00022801"/>
    </source>
</evidence>